<feature type="compositionally biased region" description="Polar residues" evidence="1">
    <location>
        <begin position="13"/>
        <end position="33"/>
    </location>
</feature>
<dbReference type="Proteomes" id="UP000619486">
    <property type="component" value="Unassembled WGS sequence"/>
</dbReference>
<dbReference type="AlphaFoldDB" id="A0A918LM60"/>
<feature type="compositionally biased region" description="Basic and acidic residues" evidence="1">
    <location>
        <begin position="1"/>
        <end position="12"/>
    </location>
</feature>
<comment type="caution">
    <text evidence="2">The sequence shown here is derived from an EMBL/GenBank/DDBJ whole genome shotgun (WGS) entry which is preliminary data.</text>
</comment>
<evidence type="ECO:0000256" key="1">
    <source>
        <dbReference type="SAM" id="MobiDB-lite"/>
    </source>
</evidence>
<dbReference type="RefSeq" id="WP_019891337.1">
    <property type="nucleotide sequence ID" value="NZ_BMQQ01000001.1"/>
</dbReference>
<proteinExistence type="predicted"/>
<evidence type="ECO:0000313" key="2">
    <source>
        <dbReference type="EMBL" id="GGT16219.1"/>
    </source>
</evidence>
<feature type="region of interest" description="Disordered" evidence="1">
    <location>
        <begin position="1"/>
        <end position="52"/>
    </location>
</feature>
<organism evidence="2 3">
    <name type="scientific">Streptomyces purpureus</name>
    <dbReference type="NCBI Taxonomy" id="1951"/>
    <lineage>
        <taxon>Bacteria</taxon>
        <taxon>Bacillati</taxon>
        <taxon>Actinomycetota</taxon>
        <taxon>Actinomycetes</taxon>
        <taxon>Kitasatosporales</taxon>
        <taxon>Streptomycetaceae</taxon>
        <taxon>Streptomyces</taxon>
    </lineage>
</organism>
<reference evidence="2" key="2">
    <citation type="submission" date="2020-09" db="EMBL/GenBank/DDBJ databases">
        <authorList>
            <person name="Sun Q."/>
            <person name="Ohkuma M."/>
        </authorList>
    </citation>
    <scope>NUCLEOTIDE SEQUENCE</scope>
    <source>
        <strain evidence="2">JCM 3172</strain>
    </source>
</reference>
<evidence type="ECO:0000313" key="3">
    <source>
        <dbReference type="Proteomes" id="UP000619486"/>
    </source>
</evidence>
<accession>A0A918LM60</accession>
<sequence>MSASEKSNENPTRRNSSRTASNGAGTRSRTSRASDAAKKPVQAAEKTGNAATGTLTALPAPLAEKTLAAAQAVRGTGELLWTSVRDRKAVAGGTAAGASAAVIAYALGRRAGLRSRGPLSRLTGGRI</sequence>
<name>A0A918LM60_9ACTN</name>
<protein>
    <submittedName>
        <fullName evidence="2">Uncharacterized protein</fullName>
    </submittedName>
</protein>
<dbReference type="EMBL" id="BMQQ01000001">
    <property type="protein sequence ID" value="GGT16219.1"/>
    <property type="molecule type" value="Genomic_DNA"/>
</dbReference>
<reference evidence="2" key="1">
    <citation type="journal article" date="2014" name="Int. J. Syst. Evol. Microbiol.">
        <title>Complete genome sequence of Corynebacterium casei LMG S-19264T (=DSM 44701T), isolated from a smear-ripened cheese.</title>
        <authorList>
            <consortium name="US DOE Joint Genome Institute (JGI-PGF)"/>
            <person name="Walter F."/>
            <person name="Albersmeier A."/>
            <person name="Kalinowski J."/>
            <person name="Ruckert C."/>
        </authorList>
    </citation>
    <scope>NUCLEOTIDE SEQUENCE</scope>
    <source>
        <strain evidence="2">JCM 3172</strain>
    </source>
</reference>
<keyword evidence="3" id="KW-1185">Reference proteome</keyword>
<gene>
    <name evidence="2" type="ORF">GCM10014713_06400</name>
</gene>